<reference evidence="1 2" key="1">
    <citation type="submission" date="2014-04" db="EMBL/GenBank/DDBJ databases">
        <title>Draft genome sequence of Pantoea beijingensis strain LMG 27579, an emerging pathogen to Pleurotus eryngii with potential industrial application.</title>
        <authorList>
            <person name="Xu F."/>
            <person name="Liu Y."/>
            <person name="Wang S."/>
            <person name="Yin Y."/>
            <person name="Ma Y."/>
            <person name="Zhao S."/>
            <person name="Rong C."/>
        </authorList>
    </citation>
    <scope>NUCLEOTIDE SEQUENCE [LARGE SCALE GENOMIC DNA]</scope>
    <source>
        <strain evidence="1 2">LMG 27579</strain>
    </source>
</reference>
<sequence>MFFWGVGFRESTIVILKYGWFPNKKCTPDNTKDIEGFVTKEKKHGRQEICLHIVNNIPYELIVHTAV</sequence>
<evidence type="ECO:0000313" key="2">
    <source>
        <dbReference type="Proteomes" id="UP000288794"/>
    </source>
</evidence>
<name>A0A443IDD0_9GAMM</name>
<evidence type="ECO:0000313" key="1">
    <source>
        <dbReference type="EMBL" id="RWR02202.1"/>
    </source>
</evidence>
<proteinExistence type="predicted"/>
<protein>
    <submittedName>
        <fullName evidence="1">Uncharacterized protein</fullName>
    </submittedName>
</protein>
<keyword evidence="2" id="KW-1185">Reference proteome</keyword>
<gene>
    <name evidence="1" type="ORF">ED28_11265</name>
</gene>
<accession>A0A443IDD0</accession>
<dbReference type="Proteomes" id="UP000288794">
    <property type="component" value="Unassembled WGS sequence"/>
</dbReference>
<dbReference type="AlphaFoldDB" id="A0A443IDD0"/>
<comment type="caution">
    <text evidence="1">The sequence shown here is derived from an EMBL/GenBank/DDBJ whole genome shotgun (WGS) entry which is preliminary data.</text>
</comment>
<organism evidence="1 2">
    <name type="scientific">[Pantoea] beijingensis</name>
    <dbReference type="NCBI Taxonomy" id="1324864"/>
    <lineage>
        <taxon>Bacteria</taxon>
        <taxon>Pseudomonadati</taxon>
        <taxon>Pseudomonadota</taxon>
        <taxon>Gammaproteobacteria</taxon>
        <taxon>Enterobacterales</taxon>
        <taxon>Erwiniaceae</taxon>
        <taxon>Erwinia</taxon>
    </lineage>
</organism>
<dbReference type="EMBL" id="JMEE01000031">
    <property type="protein sequence ID" value="RWR02202.1"/>
    <property type="molecule type" value="Genomic_DNA"/>
</dbReference>